<gene>
    <name evidence="2" type="ORF">PBIL07802_LOCUS21298</name>
</gene>
<evidence type="ECO:0000313" key="2">
    <source>
        <dbReference type="EMBL" id="CAE0259031.1"/>
    </source>
</evidence>
<proteinExistence type="predicted"/>
<reference evidence="2" key="1">
    <citation type="submission" date="2021-01" db="EMBL/GenBank/DDBJ databases">
        <authorList>
            <person name="Corre E."/>
            <person name="Pelletier E."/>
            <person name="Niang G."/>
            <person name="Scheremetjew M."/>
            <person name="Finn R."/>
            <person name="Kale V."/>
            <person name="Holt S."/>
            <person name="Cochrane G."/>
            <person name="Meng A."/>
            <person name="Brown T."/>
            <person name="Cohen L."/>
        </authorList>
    </citation>
    <scope>NUCLEOTIDE SEQUENCE</scope>
    <source>
        <strain evidence="2">NIES-2562</strain>
    </source>
</reference>
<dbReference type="PANTHER" id="PTHR19860:SF18">
    <property type="entry name" value="DUF4062 DOMAIN-CONTAINING PROTEIN"/>
    <property type="match status" value="1"/>
</dbReference>
<name>A0A7S3DIJ2_9EUKA</name>
<evidence type="ECO:0000256" key="1">
    <source>
        <dbReference type="ARBA" id="ARBA00022737"/>
    </source>
</evidence>
<dbReference type="AlphaFoldDB" id="A0A7S3DIJ2"/>
<dbReference type="GO" id="GO:0080008">
    <property type="term" value="C:Cul4-RING E3 ubiquitin ligase complex"/>
    <property type="evidence" value="ECO:0007669"/>
    <property type="project" value="TreeGrafter"/>
</dbReference>
<organism evidence="2">
    <name type="scientific">Palpitomonas bilix</name>
    <dbReference type="NCBI Taxonomy" id="652834"/>
    <lineage>
        <taxon>Eukaryota</taxon>
        <taxon>Eukaryota incertae sedis</taxon>
    </lineage>
</organism>
<protein>
    <submittedName>
        <fullName evidence="2">Uncharacterized protein</fullName>
    </submittedName>
</protein>
<keyword evidence="1" id="KW-0677">Repeat</keyword>
<dbReference type="EMBL" id="HBIB01032813">
    <property type="protein sequence ID" value="CAE0259031.1"/>
    <property type="molecule type" value="Transcribed_RNA"/>
</dbReference>
<dbReference type="PANTHER" id="PTHR19860">
    <property type="entry name" value="DDB1- AND CUL4-ASSOCIATED FACTOR 12-RELATED"/>
    <property type="match status" value="1"/>
</dbReference>
<accession>A0A7S3DIJ2</accession>
<sequence>MDLLDDYVSRDQDQRTSKNHPLIVLGEHGSGKTILVGQWVQRFGRTVSQKSSAFSSPNTLLYAASLIFPPEMSSYRKLVLDIYDFVSVRLHFRYKLPSQVRNENIRSFFEGLLMAIDRLLAGTNMTLTIVVDGFNGLEQEIGVKGESSITGISMLFPLELPSSINLILVGDVNENVAAIPEHVPVVAISPFMSLSSVRKTLAPLIPRPDVRASFWARMEEISKVAYRSQVQDMGQTPTDASIHPRSFFLLCELVNGRPHDGRLGSNMEPFLRCAFTSLQDQSTLDALLGEVIRSWEIRTSFLSKGGSSVIWDALAFLYVARRGLSSSELVGCLGIDRNIERFELIHTLHSSTLIALCDGQMAIGDQYFRCFVGNRIEHSLHGGITEYHARLATYMSSRKWHRRVAEELPHHLMACNENDLLQSLLERPEVFITFWTGWAGWAEGMNQIADCLSRPQFAAMPTLESPRDSLPIDIIYRMQGDLFMFWEYLGHDLVEVYHSLYATKSGSWTPLARYLYSKCLVEASFETSNSSVEIAMLKETLLLLPNLHGCRVPLKGSLKDFAIMDPLALRLRLASLLYQSGALSQSLDTIKAVESDAEQLSSRTVLACSLFIRGKVEWGQGDLSSSKCSLENASEAFRRIEGECSTLRAEALRSLGMVLLALNCDSEGSTVLQQAAAIVGQQTRKV</sequence>
<dbReference type="InterPro" id="IPR051191">
    <property type="entry name" value="DCAF12"/>
</dbReference>